<dbReference type="STRING" id="739143.SAMN05216297_1179"/>
<evidence type="ECO:0008006" key="4">
    <source>
        <dbReference type="Google" id="ProtNLM"/>
    </source>
</evidence>
<name>A0A1I1WTX9_9FLAO</name>
<keyword evidence="1" id="KW-0732">Signal</keyword>
<feature type="signal peptide" evidence="1">
    <location>
        <begin position="1"/>
        <end position="21"/>
    </location>
</feature>
<evidence type="ECO:0000256" key="1">
    <source>
        <dbReference type="SAM" id="SignalP"/>
    </source>
</evidence>
<proteinExistence type="predicted"/>
<feature type="chain" id="PRO_5011572065" description="Beta-lactamase" evidence="1">
    <location>
        <begin position="22"/>
        <end position="232"/>
    </location>
</feature>
<dbReference type="EMBL" id="FOMH01000017">
    <property type="protein sequence ID" value="SFD97838.1"/>
    <property type="molecule type" value="Genomic_DNA"/>
</dbReference>
<keyword evidence="3" id="KW-1185">Reference proteome</keyword>
<gene>
    <name evidence="2" type="ORF">SAMN05216297_1179</name>
</gene>
<sequence>MKTVQILIAGIMFLLVTPSRAQNLTKQETVNYINKKITEARNKIHPFVIDDKVQFAAPLSFSDSWAYIYENNLASGSNNKIVYTGSFATDQYGCYNRQHYNFTTPEYYSGVYSSVEFLPAHISAVEIIPTQPHQEVGLLKLSFIPNALKQLAYQYKKRVYCTYPGNGDAFCDCWNYDSRLVGSMYTSTYFDYDTVIYIPFLKLDGDENRLKKAFEYLKDLYLAEQEDDPFGK</sequence>
<dbReference type="Proteomes" id="UP000199672">
    <property type="component" value="Unassembled WGS sequence"/>
</dbReference>
<reference evidence="3" key="1">
    <citation type="submission" date="2016-10" db="EMBL/GenBank/DDBJ databases">
        <authorList>
            <person name="Varghese N."/>
            <person name="Submissions S."/>
        </authorList>
    </citation>
    <scope>NUCLEOTIDE SEQUENCE [LARGE SCALE GENOMIC DNA]</scope>
    <source>
        <strain evidence="3">CGMCC 1.10370</strain>
    </source>
</reference>
<evidence type="ECO:0000313" key="2">
    <source>
        <dbReference type="EMBL" id="SFD97838.1"/>
    </source>
</evidence>
<protein>
    <recommendedName>
        <fullName evidence="4">Beta-lactamase</fullName>
    </recommendedName>
</protein>
<evidence type="ECO:0000313" key="3">
    <source>
        <dbReference type="Proteomes" id="UP000199672"/>
    </source>
</evidence>
<organism evidence="2 3">
    <name type="scientific">Flavobacterium phragmitis</name>
    <dbReference type="NCBI Taxonomy" id="739143"/>
    <lineage>
        <taxon>Bacteria</taxon>
        <taxon>Pseudomonadati</taxon>
        <taxon>Bacteroidota</taxon>
        <taxon>Flavobacteriia</taxon>
        <taxon>Flavobacteriales</taxon>
        <taxon>Flavobacteriaceae</taxon>
        <taxon>Flavobacterium</taxon>
    </lineage>
</organism>
<dbReference type="AlphaFoldDB" id="A0A1I1WTX9"/>
<accession>A0A1I1WTX9</accession>